<dbReference type="Proteomes" id="UP001233172">
    <property type="component" value="Unassembled WGS sequence"/>
</dbReference>
<comment type="caution">
    <text evidence="1">The sequence shown here is derived from an EMBL/GenBank/DDBJ whole genome shotgun (WGS) entry which is preliminary data.</text>
</comment>
<protein>
    <submittedName>
        <fullName evidence="1">Uncharacterized protein</fullName>
    </submittedName>
</protein>
<feature type="non-terminal residue" evidence="1">
    <location>
        <position position="1"/>
    </location>
</feature>
<dbReference type="EMBL" id="JASAOG010000003">
    <property type="protein sequence ID" value="KAK0069046.1"/>
    <property type="molecule type" value="Genomic_DNA"/>
</dbReference>
<sequence>MCIFFITRQLDLYTQVQRTDNDYVNVDNPNDVLYMNLKTSRPRSLRLVPNAPNLTKDLDERIYMNTGDVEHETSFDRLEDGNQNDQ</sequence>
<dbReference type="AlphaFoldDB" id="A0AAD8C9T0"/>
<keyword evidence="2" id="KW-1185">Reference proteome</keyword>
<gene>
    <name evidence="1" type="ORF">Bpfe_001228</name>
</gene>
<organism evidence="1 2">
    <name type="scientific">Biomphalaria pfeifferi</name>
    <name type="common">Bloodfluke planorb</name>
    <name type="synonym">Freshwater snail</name>
    <dbReference type="NCBI Taxonomy" id="112525"/>
    <lineage>
        <taxon>Eukaryota</taxon>
        <taxon>Metazoa</taxon>
        <taxon>Spiralia</taxon>
        <taxon>Lophotrochozoa</taxon>
        <taxon>Mollusca</taxon>
        <taxon>Gastropoda</taxon>
        <taxon>Heterobranchia</taxon>
        <taxon>Euthyneura</taxon>
        <taxon>Panpulmonata</taxon>
        <taxon>Hygrophila</taxon>
        <taxon>Lymnaeoidea</taxon>
        <taxon>Planorbidae</taxon>
        <taxon>Biomphalaria</taxon>
    </lineage>
</organism>
<proteinExistence type="predicted"/>
<reference evidence="1" key="2">
    <citation type="submission" date="2023-04" db="EMBL/GenBank/DDBJ databases">
        <authorList>
            <person name="Bu L."/>
            <person name="Lu L."/>
            <person name="Laidemitt M.R."/>
            <person name="Zhang S.M."/>
            <person name="Mutuku M."/>
            <person name="Mkoji G."/>
            <person name="Steinauer M."/>
            <person name="Loker E.S."/>
        </authorList>
    </citation>
    <scope>NUCLEOTIDE SEQUENCE</scope>
    <source>
        <strain evidence="1">KasaAsao</strain>
        <tissue evidence="1">Whole Snail</tissue>
    </source>
</reference>
<evidence type="ECO:0000313" key="1">
    <source>
        <dbReference type="EMBL" id="KAK0069046.1"/>
    </source>
</evidence>
<name>A0AAD8C9T0_BIOPF</name>
<reference evidence="1" key="1">
    <citation type="journal article" date="2023" name="PLoS Negl. Trop. Dis.">
        <title>A genome sequence for Biomphalaria pfeifferi, the major vector snail for the human-infecting parasite Schistosoma mansoni.</title>
        <authorList>
            <person name="Bu L."/>
            <person name="Lu L."/>
            <person name="Laidemitt M.R."/>
            <person name="Zhang S.M."/>
            <person name="Mutuku M."/>
            <person name="Mkoji G."/>
            <person name="Steinauer M."/>
            <person name="Loker E.S."/>
        </authorList>
    </citation>
    <scope>NUCLEOTIDE SEQUENCE</scope>
    <source>
        <strain evidence="1">KasaAsao</strain>
    </source>
</reference>
<accession>A0AAD8C9T0</accession>
<evidence type="ECO:0000313" key="2">
    <source>
        <dbReference type="Proteomes" id="UP001233172"/>
    </source>
</evidence>